<keyword evidence="3 6" id="KW-0812">Transmembrane</keyword>
<dbReference type="InterPro" id="IPR030184">
    <property type="entry name" value="WAT1-related"/>
</dbReference>
<evidence type="ECO:0000256" key="1">
    <source>
        <dbReference type="ARBA" id="ARBA00004141"/>
    </source>
</evidence>
<dbReference type="GO" id="GO:0022857">
    <property type="term" value="F:transmembrane transporter activity"/>
    <property type="evidence" value="ECO:0007669"/>
    <property type="project" value="InterPro"/>
</dbReference>
<dbReference type="InterPro" id="IPR000620">
    <property type="entry name" value="EamA_dom"/>
</dbReference>
<dbReference type="Pfam" id="PF00892">
    <property type="entry name" value="EamA"/>
    <property type="match status" value="1"/>
</dbReference>
<feature type="domain" description="EamA" evidence="8">
    <location>
        <begin position="197"/>
        <end position="335"/>
    </location>
</feature>
<feature type="transmembrane region" description="Helical" evidence="6">
    <location>
        <begin position="196"/>
        <end position="215"/>
    </location>
</feature>
<evidence type="ECO:0000259" key="8">
    <source>
        <dbReference type="Pfam" id="PF00892"/>
    </source>
</evidence>
<feature type="region of interest" description="Disordered" evidence="7">
    <location>
        <begin position="372"/>
        <end position="407"/>
    </location>
</feature>
<keyword evidence="5 6" id="KW-0472">Membrane</keyword>
<feature type="transmembrane region" description="Helical" evidence="6">
    <location>
        <begin position="259"/>
        <end position="279"/>
    </location>
</feature>
<keyword evidence="4 6" id="KW-1133">Transmembrane helix</keyword>
<evidence type="ECO:0000313" key="10">
    <source>
        <dbReference type="Proteomes" id="UP000655225"/>
    </source>
</evidence>
<feature type="transmembrane region" description="Helical" evidence="6">
    <location>
        <begin position="317"/>
        <end position="335"/>
    </location>
</feature>
<dbReference type="InterPro" id="IPR037185">
    <property type="entry name" value="EmrE-like"/>
</dbReference>
<gene>
    <name evidence="9" type="ORF">HHK36_020372</name>
</gene>
<comment type="similarity">
    <text evidence="2 6">Belongs to the drug/metabolite transporter (DMT) superfamily. Plant drug/metabolite exporter (P-DME) (TC 2.A.7.4) family.</text>
</comment>
<protein>
    <recommendedName>
        <fullName evidence="6">WAT1-related protein</fullName>
    </recommendedName>
</protein>
<evidence type="ECO:0000256" key="4">
    <source>
        <dbReference type="ARBA" id="ARBA00022989"/>
    </source>
</evidence>
<name>A0A834YX10_TETSI</name>
<dbReference type="SUPFAM" id="SSF103481">
    <property type="entry name" value="Multidrug resistance efflux transporter EmrE"/>
    <property type="match status" value="1"/>
</dbReference>
<comment type="subcellular location">
    <subcellularLocation>
        <location evidence="1 6">Membrane</location>
        <topology evidence="1 6">Multi-pass membrane protein</topology>
    </subcellularLocation>
</comment>
<dbReference type="EMBL" id="JABCRI010000014">
    <property type="protein sequence ID" value="KAF8394166.1"/>
    <property type="molecule type" value="Genomic_DNA"/>
</dbReference>
<feature type="transmembrane region" description="Helical" evidence="6">
    <location>
        <begin position="291"/>
        <end position="311"/>
    </location>
</feature>
<evidence type="ECO:0000313" key="9">
    <source>
        <dbReference type="EMBL" id="KAF8394166.1"/>
    </source>
</evidence>
<comment type="caution">
    <text evidence="9">The sequence shown here is derived from an EMBL/GenBank/DDBJ whole genome shotgun (WGS) entry which is preliminary data.</text>
</comment>
<reference evidence="9 10" key="1">
    <citation type="submission" date="2020-04" db="EMBL/GenBank/DDBJ databases">
        <title>Plant Genome Project.</title>
        <authorList>
            <person name="Zhang R.-G."/>
        </authorList>
    </citation>
    <scope>NUCLEOTIDE SEQUENCE [LARGE SCALE GENOMIC DNA]</scope>
    <source>
        <strain evidence="9">YNK0</strain>
        <tissue evidence="9">Leaf</tissue>
    </source>
</reference>
<feature type="transmembrane region" description="Helical" evidence="6">
    <location>
        <begin position="147"/>
        <end position="167"/>
    </location>
</feature>
<feature type="transmembrane region" description="Helical" evidence="6">
    <location>
        <begin position="117"/>
        <end position="135"/>
    </location>
</feature>
<dbReference type="OrthoDB" id="1080706at2759"/>
<evidence type="ECO:0000256" key="2">
    <source>
        <dbReference type="ARBA" id="ARBA00007635"/>
    </source>
</evidence>
<feature type="transmembrane region" description="Helical" evidence="6">
    <location>
        <begin position="227"/>
        <end position="247"/>
    </location>
</feature>
<evidence type="ECO:0000256" key="5">
    <source>
        <dbReference type="ARBA" id="ARBA00023136"/>
    </source>
</evidence>
<evidence type="ECO:0000256" key="6">
    <source>
        <dbReference type="RuleBase" id="RU363077"/>
    </source>
</evidence>
<accession>A0A834YX10</accession>
<dbReference type="AlphaFoldDB" id="A0A834YX10"/>
<sequence length="407" mass="45256">MRATTVTAVSYGIFSRRNFETDKENLSKIDSAQNYVSRILQFSSVFDDEIETPSGSDENKIQTWNSRAILRMSRLSIIFNVFRPVLAMVVVQTSYAIMNLFYEFLTESKMRPTIMVMYRYILASFTLAPFAFFLERLEGVTIRTLPGMAKLAGTGLTIGGAMLLTFYKGKEIKLWSTGVDLTNHGVTEKESNHSQVLGLFLSLATALCSASWYIIQARMSRTYPVVYSSSMLMCLMASLQGFIYSLITERNWKDWELGWNVSLLVITFSGVIVSGGLLALTTWCIRVRGPLFVSVFSPLSLIFTAIAGSLFFHEKLYVGSTLGAVVIVIGLYLALWEKHQDMKRANQLIPPDHSRELEVIQVDDLAHAATVDTSDLGSEESGAPTSAVDESAPPAVASSTWEIEEVE</sequence>
<proteinExistence type="inferred from homology"/>
<dbReference type="PANTHER" id="PTHR31218">
    <property type="entry name" value="WAT1-RELATED PROTEIN"/>
    <property type="match status" value="1"/>
</dbReference>
<keyword evidence="10" id="KW-1185">Reference proteome</keyword>
<dbReference type="GO" id="GO:0016020">
    <property type="term" value="C:membrane"/>
    <property type="evidence" value="ECO:0007669"/>
    <property type="project" value="UniProtKB-SubCell"/>
</dbReference>
<organism evidence="9 10">
    <name type="scientific">Tetracentron sinense</name>
    <name type="common">Spur-leaf</name>
    <dbReference type="NCBI Taxonomy" id="13715"/>
    <lineage>
        <taxon>Eukaryota</taxon>
        <taxon>Viridiplantae</taxon>
        <taxon>Streptophyta</taxon>
        <taxon>Embryophyta</taxon>
        <taxon>Tracheophyta</taxon>
        <taxon>Spermatophyta</taxon>
        <taxon>Magnoliopsida</taxon>
        <taxon>Trochodendrales</taxon>
        <taxon>Trochodendraceae</taxon>
        <taxon>Tetracentron</taxon>
    </lineage>
</organism>
<evidence type="ECO:0000256" key="7">
    <source>
        <dbReference type="SAM" id="MobiDB-lite"/>
    </source>
</evidence>
<evidence type="ECO:0000256" key="3">
    <source>
        <dbReference type="ARBA" id="ARBA00022692"/>
    </source>
</evidence>
<feature type="transmembrane region" description="Helical" evidence="6">
    <location>
        <begin position="77"/>
        <end position="97"/>
    </location>
</feature>
<dbReference type="Proteomes" id="UP000655225">
    <property type="component" value="Unassembled WGS sequence"/>
</dbReference>